<protein>
    <submittedName>
        <fullName evidence="3">Uncharacterized protein</fullName>
    </submittedName>
</protein>
<evidence type="ECO:0000256" key="2">
    <source>
        <dbReference type="SAM" id="Phobius"/>
    </source>
</evidence>
<feature type="transmembrane region" description="Helical" evidence="2">
    <location>
        <begin position="177"/>
        <end position="199"/>
    </location>
</feature>
<accession>A0AA39H7C4</accession>
<organism evidence="3 4">
    <name type="scientific">Steinernema hermaphroditum</name>
    <dbReference type="NCBI Taxonomy" id="289476"/>
    <lineage>
        <taxon>Eukaryota</taxon>
        <taxon>Metazoa</taxon>
        <taxon>Ecdysozoa</taxon>
        <taxon>Nematoda</taxon>
        <taxon>Chromadorea</taxon>
        <taxon>Rhabditida</taxon>
        <taxon>Tylenchina</taxon>
        <taxon>Panagrolaimomorpha</taxon>
        <taxon>Strongyloidoidea</taxon>
        <taxon>Steinernematidae</taxon>
        <taxon>Steinernema</taxon>
    </lineage>
</organism>
<reference evidence="3" key="1">
    <citation type="submission" date="2023-06" db="EMBL/GenBank/DDBJ databases">
        <title>Genomic analysis of the entomopathogenic nematode Steinernema hermaphroditum.</title>
        <authorList>
            <person name="Schwarz E.M."/>
            <person name="Heppert J.K."/>
            <person name="Baniya A."/>
            <person name="Schwartz H.T."/>
            <person name="Tan C.-H."/>
            <person name="Antoshechkin I."/>
            <person name="Sternberg P.W."/>
            <person name="Goodrich-Blair H."/>
            <person name="Dillman A.R."/>
        </authorList>
    </citation>
    <scope>NUCLEOTIDE SEQUENCE</scope>
    <source>
        <strain evidence="3">PS9179</strain>
        <tissue evidence="3">Whole animal</tissue>
    </source>
</reference>
<comment type="caution">
    <text evidence="3">The sequence shown here is derived from an EMBL/GenBank/DDBJ whole genome shotgun (WGS) entry which is preliminary data.</text>
</comment>
<feature type="transmembrane region" description="Helical" evidence="2">
    <location>
        <begin position="371"/>
        <end position="392"/>
    </location>
</feature>
<sequence>MRVTRIQKPPTYNRSSPLLGPRQGAFSDADRIYSRGCAMKTTMNATTSAACPISSLGKDQMSEKQRENVFSSKQDAAGPSPIKEHKTPCNSVGKNGHRLGAVLLVCLLLFIPVEACPEKNDDTTRFWERLHGTAEKLVDEGGDNEFVKVWQLILILVDVIGGYKCLVDYDKYTLKDLIFKVLQILACVSVNVLTFFYYIKKYISRPKYEMEFAVEFYVKYAEGRSRTKRWFTLQVCMASTNTKYAANRRRCFTRALFCVGFCKRNILLPQENVFSSTQDAPCPPPIKDVNSSQLRPWNQPNRNVMVKRLQKTQTTVKSDDGMAHYCSKWGDRASQYCAQFCDKCRTYLQFTAEKHIVADQASESEFVKGKYVLMFFGASLSFAFVGVAFMLMSDSMKLGPEVL</sequence>
<evidence type="ECO:0000313" key="3">
    <source>
        <dbReference type="EMBL" id="KAK0400596.1"/>
    </source>
</evidence>
<keyword evidence="2" id="KW-0812">Transmembrane</keyword>
<feature type="transmembrane region" description="Helical" evidence="2">
    <location>
        <begin position="96"/>
        <end position="113"/>
    </location>
</feature>
<keyword evidence="2" id="KW-1133">Transmembrane helix</keyword>
<gene>
    <name evidence="3" type="ORF">QR680_015338</name>
</gene>
<dbReference type="Proteomes" id="UP001175271">
    <property type="component" value="Unassembled WGS sequence"/>
</dbReference>
<proteinExistence type="predicted"/>
<keyword evidence="4" id="KW-1185">Reference proteome</keyword>
<evidence type="ECO:0000313" key="4">
    <source>
        <dbReference type="Proteomes" id="UP001175271"/>
    </source>
</evidence>
<keyword evidence="2" id="KW-0472">Membrane</keyword>
<name>A0AA39H7C4_9BILA</name>
<dbReference type="EMBL" id="JAUCMV010000004">
    <property type="protein sequence ID" value="KAK0400596.1"/>
    <property type="molecule type" value="Genomic_DNA"/>
</dbReference>
<feature type="region of interest" description="Disordered" evidence="1">
    <location>
        <begin position="1"/>
        <end position="23"/>
    </location>
</feature>
<evidence type="ECO:0000256" key="1">
    <source>
        <dbReference type="SAM" id="MobiDB-lite"/>
    </source>
</evidence>
<feature type="region of interest" description="Disordered" evidence="1">
    <location>
        <begin position="62"/>
        <end position="89"/>
    </location>
</feature>
<dbReference type="AlphaFoldDB" id="A0AA39H7C4"/>